<dbReference type="AlphaFoldDB" id="A0A9W5YBF6"/>
<evidence type="ECO:0000313" key="1">
    <source>
        <dbReference type="EMBL" id="GKX30907.1"/>
    </source>
</evidence>
<accession>A0A9W5YBF6</accession>
<dbReference type="Proteomes" id="UP001144256">
    <property type="component" value="Unassembled WGS sequence"/>
</dbReference>
<sequence>MVNRPEWYKTLRLVHRGLIKYLSNKTVAANDLLLEIKEKLNELGIKNIGIENKFEIDIQYAFWEICNRYNVDSDIIVLFEKLFENFNDNNYFCKRCGSKE</sequence>
<gene>
    <name evidence="1" type="ORF">SH1V18_33870</name>
</gene>
<keyword evidence="2" id="KW-1185">Reference proteome</keyword>
<proteinExistence type="predicted"/>
<name>A0A9W5YBF6_9FIRM</name>
<organism evidence="1 2">
    <name type="scientific">Vallitalea longa</name>
    <dbReference type="NCBI Taxonomy" id="2936439"/>
    <lineage>
        <taxon>Bacteria</taxon>
        <taxon>Bacillati</taxon>
        <taxon>Bacillota</taxon>
        <taxon>Clostridia</taxon>
        <taxon>Lachnospirales</taxon>
        <taxon>Vallitaleaceae</taxon>
        <taxon>Vallitalea</taxon>
    </lineage>
</organism>
<reference evidence="1" key="1">
    <citation type="submission" date="2022-06" db="EMBL/GenBank/DDBJ databases">
        <title>Vallitalea longa sp. nov., an anaerobic bacterium isolated from marine sediment.</title>
        <authorList>
            <person name="Hirano S."/>
            <person name="Terahara T."/>
            <person name="Mori K."/>
            <person name="Hamada M."/>
            <person name="Matsumoto R."/>
            <person name="Kobayashi T."/>
        </authorList>
    </citation>
    <scope>NUCLEOTIDE SEQUENCE</scope>
    <source>
        <strain evidence="1">SH18-1</strain>
    </source>
</reference>
<protein>
    <submittedName>
        <fullName evidence="1">Uncharacterized protein</fullName>
    </submittedName>
</protein>
<evidence type="ECO:0000313" key="2">
    <source>
        <dbReference type="Proteomes" id="UP001144256"/>
    </source>
</evidence>
<dbReference type="RefSeq" id="WP_281817472.1">
    <property type="nucleotide sequence ID" value="NZ_BRLB01000012.1"/>
</dbReference>
<dbReference type="EMBL" id="BRLB01000012">
    <property type="protein sequence ID" value="GKX30907.1"/>
    <property type="molecule type" value="Genomic_DNA"/>
</dbReference>
<comment type="caution">
    <text evidence="1">The sequence shown here is derived from an EMBL/GenBank/DDBJ whole genome shotgun (WGS) entry which is preliminary data.</text>
</comment>